<evidence type="ECO:0000313" key="2">
    <source>
        <dbReference type="Proteomes" id="UP000326979"/>
    </source>
</evidence>
<comment type="caution">
    <text evidence="1">The sequence shown here is derived from an EMBL/GenBank/DDBJ whole genome shotgun (WGS) entry which is preliminary data.</text>
</comment>
<gene>
    <name evidence="1" type="ORF">FNH04_01410</name>
</gene>
<accession>A0A5N8VTU4</accession>
<reference evidence="1 2" key="1">
    <citation type="submission" date="2019-07" db="EMBL/GenBank/DDBJ databases">
        <title>New species of Amycolatopsis and Streptomyces.</title>
        <authorList>
            <person name="Duangmal K."/>
            <person name="Teo W.F.A."/>
            <person name="Lipun K."/>
        </authorList>
    </citation>
    <scope>NUCLEOTIDE SEQUENCE [LARGE SCALE GENOMIC DNA]</scope>
    <source>
        <strain evidence="1 2">TISTR 2346</strain>
    </source>
</reference>
<dbReference type="Gene3D" id="3.30.530.20">
    <property type="match status" value="1"/>
</dbReference>
<dbReference type="EMBL" id="VJZE01000004">
    <property type="protein sequence ID" value="MPY38663.1"/>
    <property type="molecule type" value="Genomic_DNA"/>
</dbReference>
<dbReference type="AlphaFoldDB" id="A0A5N8VTU4"/>
<keyword evidence="2" id="KW-1185">Reference proteome</keyword>
<dbReference type="CDD" id="cd07812">
    <property type="entry name" value="SRPBCC"/>
    <property type="match status" value="1"/>
</dbReference>
<dbReference type="SUPFAM" id="SSF55961">
    <property type="entry name" value="Bet v1-like"/>
    <property type="match status" value="1"/>
</dbReference>
<organism evidence="1 2">
    <name type="scientific">Streptomyces phyllanthi</name>
    <dbReference type="NCBI Taxonomy" id="1803180"/>
    <lineage>
        <taxon>Bacteria</taxon>
        <taxon>Bacillati</taxon>
        <taxon>Actinomycetota</taxon>
        <taxon>Actinomycetes</taxon>
        <taxon>Kitasatosporales</taxon>
        <taxon>Streptomycetaceae</taxon>
        <taxon>Streptomyces</taxon>
    </lineage>
</organism>
<dbReference type="InterPro" id="IPR019587">
    <property type="entry name" value="Polyketide_cyclase/dehydratase"/>
</dbReference>
<proteinExistence type="predicted"/>
<dbReference type="InterPro" id="IPR023393">
    <property type="entry name" value="START-like_dom_sf"/>
</dbReference>
<dbReference type="Proteomes" id="UP000326979">
    <property type="component" value="Unassembled WGS sequence"/>
</dbReference>
<evidence type="ECO:0000313" key="1">
    <source>
        <dbReference type="EMBL" id="MPY38663.1"/>
    </source>
</evidence>
<sequence length="154" mass="16180">MAGTSVVVERRIEASAGRVWEVLTDLEGMSSVLSGVDRVEVVTEGPFGVGTRWRETRRMFGKQATEEMRVTACEPPSRYVVEADSQGTHYVSEFVLSGSGPGPTTVRMTFSAIPSGGLVGLLAKLLGGLGAKAVARAVAKDLADVAVSAENPAR</sequence>
<protein>
    <submittedName>
        <fullName evidence="1">SRPBCC family protein</fullName>
    </submittedName>
</protein>
<name>A0A5N8VTU4_9ACTN</name>
<dbReference type="Pfam" id="PF10604">
    <property type="entry name" value="Polyketide_cyc2"/>
    <property type="match status" value="1"/>
</dbReference>
<dbReference type="RefSeq" id="WP_322722328.1">
    <property type="nucleotide sequence ID" value="NZ_BAABEQ010000015.1"/>
</dbReference>